<feature type="compositionally biased region" description="Basic and acidic residues" evidence="1">
    <location>
        <begin position="1"/>
        <end position="23"/>
    </location>
</feature>
<dbReference type="Pfam" id="PF24096">
    <property type="entry name" value="DUF7379"/>
    <property type="match status" value="1"/>
</dbReference>
<dbReference type="PANTHER" id="PTHR37946:SF1">
    <property type="entry name" value="SLL1969 PROTEIN"/>
    <property type="match status" value="1"/>
</dbReference>
<feature type="domain" description="DUF7379" evidence="2">
    <location>
        <begin position="179"/>
        <end position="299"/>
    </location>
</feature>
<evidence type="ECO:0000256" key="1">
    <source>
        <dbReference type="SAM" id="MobiDB-lite"/>
    </source>
</evidence>
<keyword evidence="4" id="KW-1185">Reference proteome</keyword>
<dbReference type="EMBL" id="JBHSIM010000017">
    <property type="protein sequence ID" value="MFC4832304.1"/>
    <property type="molecule type" value="Genomic_DNA"/>
</dbReference>
<comment type="caution">
    <text evidence="3">The sequence shown here is derived from an EMBL/GenBank/DDBJ whole genome shotgun (WGS) entry which is preliminary data.</text>
</comment>
<evidence type="ECO:0000313" key="4">
    <source>
        <dbReference type="Proteomes" id="UP001595909"/>
    </source>
</evidence>
<reference evidence="4" key="1">
    <citation type="journal article" date="2019" name="Int. J. Syst. Evol. Microbiol.">
        <title>The Global Catalogue of Microorganisms (GCM) 10K type strain sequencing project: providing services to taxonomists for standard genome sequencing and annotation.</title>
        <authorList>
            <consortium name="The Broad Institute Genomics Platform"/>
            <consortium name="The Broad Institute Genome Sequencing Center for Infectious Disease"/>
            <person name="Wu L."/>
            <person name="Ma J."/>
        </authorList>
    </citation>
    <scope>NUCLEOTIDE SEQUENCE [LARGE SCALE GENOMIC DNA]</scope>
    <source>
        <strain evidence="4">CCUG 50347</strain>
    </source>
</reference>
<proteinExistence type="predicted"/>
<dbReference type="PANTHER" id="PTHR37946">
    <property type="entry name" value="SLL1969 PROTEIN"/>
    <property type="match status" value="1"/>
</dbReference>
<organism evidence="3 4">
    <name type="scientific">Actinomycetospora chibensis</name>
    <dbReference type="NCBI Taxonomy" id="663606"/>
    <lineage>
        <taxon>Bacteria</taxon>
        <taxon>Bacillati</taxon>
        <taxon>Actinomycetota</taxon>
        <taxon>Actinomycetes</taxon>
        <taxon>Pseudonocardiales</taxon>
        <taxon>Pseudonocardiaceae</taxon>
        <taxon>Actinomycetospora</taxon>
    </lineage>
</organism>
<dbReference type="RefSeq" id="WP_274190443.1">
    <property type="nucleotide sequence ID" value="NZ_BAABHN010000017.1"/>
</dbReference>
<evidence type="ECO:0000259" key="2">
    <source>
        <dbReference type="Pfam" id="PF24096"/>
    </source>
</evidence>
<gene>
    <name evidence="3" type="ORF">ACFPEL_07775</name>
</gene>
<feature type="region of interest" description="Disordered" evidence="1">
    <location>
        <begin position="1"/>
        <end position="26"/>
    </location>
</feature>
<dbReference type="SUPFAM" id="SSF53474">
    <property type="entry name" value="alpha/beta-Hydrolases"/>
    <property type="match status" value="1"/>
</dbReference>
<protein>
    <submittedName>
        <fullName evidence="3">Esterase/lipase family protein</fullName>
    </submittedName>
</protein>
<name>A0ABV9RFE4_9PSEU</name>
<sequence>MTDEHTRPSRTPERTPSRDRNEVRGAAGVASEAIDIVSRPVQGTHEAVAGTVFGALRRVGLGPASRPVQVMHDGISSGVYAAVRGISHLAGRGIGVAAGLARPGEWRPITGNPTGAVITGAVNGLVGDHMVALDNDLAVPMTLYTSTLEDEHDALPADPEELRAAVADHPERDLGRLVLFVHGLGETEHAWRLYGEASAGEGYAERVASATGATPLLLRYNSGLRIADNGAALSLLLTDLWHRWPAEVRRLDLVGHSMGGLLLRHACHHAVETGQPWVATVRRMVYLGSPHRGAPLAHRVDQLASGLSRWPRSATWGQFLDRRSAGIRDLVAGVSDAEVPLLAHASHHAVAACVTSSEYHPLANALGDLLVPVDSAGGAIADVQPLTSSHHFHLLNDPDVHDHLLRWLTAEDLADDTADDTADDPGEDEPA</sequence>
<dbReference type="Gene3D" id="3.40.50.1820">
    <property type="entry name" value="alpha/beta hydrolase"/>
    <property type="match status" value="1"/>
</dbReference>
<dbReference type="Proteomes" id="UP001595909">
    <property type="component" value="Unassembled WGS sequence"/>
</dbReference>
<dbReference type="InterPro" id="IPR029058">
    <property type="entry name" value="AB_hydrolase_fold"/>
</dbReference>
<dbReference type="InterPro" id="IPR055803">
    <property type="entry name" value="DUF7379"/>
</dbReference>
<evidence type="ECO:0000313" key="3">
    <source>
        <dbReference type="EMBL" id="MFC4832304.1"/>
    </source>
</evidence>
<accession>A0ABV9RFE4</accession>